<accession>A0A0F9FKG6</accession>
<feature type="domain" description="DNA methylase N-4/N-6" evidence="3">
    <location>
        <begin position="2"/>
        <end position="33"/>
    </location>
</feature>
<dbReference type="SUPFAM" id="SSF53335">
    <property type="entry name" value="S-adenosyl-L-methionine-dependent methyltransferases"/>
    <property type="match status" value="1"/>
</dbReference>
<dbReference type="AlphaFoldDB" id="A0A0F9FKG6"/>
<dbReference type="GO" id="GO:0003677">
    <property type="term" value="F:DNA binding"/>
    <property type="evidence" value="ECO:0007669"/>
    <property type="project" value="InterPro"/>
</dbReference>
<organism evidence="4">
    <name type="scientific">marine sediment metagenome</name>
    <dbReference type="NCBI Taxonomy" id="412755"/>
    <lineage>
        <taxon>unclassified sequences</taxon>
        <taxon>metagenomes</taxon>
        <taxon>ecological metagenomes</taxon>
    </lineage>
</organism>
<keyword evidence="2" id="KW-0808">Transferase</keyword>
<reference evidence="4" key="1">
    <citation type="journal article" date="2015" name="Nature">
        <title>Complex archaea that bridge the gap between prokaryotes and eukaryotes.</title>
        <authorList>
            <person name="Spang A."/>
            <person name="Saw J.H."/>
            <person name="Jorgensen S.L."/>
            <person name="Zaremba-Niedzwiedzka K."/>
            <person name="Martijn J."/>
            <person name="Lind A.E."/>
            <person name="van Eijk R."/>
            <person name="Schleper C."/>
            <person name="Guy L."/>
            <person name="Ettema T.J."/>
        </authorList>
    </citation>
    <scope>NUCLEOTIDE SEQUENCE</scope>
</reference>
<dbReference type="Gene3D" id="3.40.50.150">
    <property type="entry name" value="Vaccinia Virus protein VP39"/>
    <property type="match status" value="1"/>
</dbReference>
<proteinExistence type="predicted"/>
<evidence type="ECO:0000313" key="4">
    <source>
        <dbReference type="EMBL" id="KKL86889.1"/>
    </source>
</evidence>
<name>A0A0F9FKG6_9ZZZZ</name>
<evidence type="ECO:0000259" key="3">
    <source>
        <dbReference type="Pfam" id="PF01555"/>
    </source>
</evidence>
<evidence type="ECO:0000256" key="1">
    <source>
        <dbReference type="ARBA" id="ARBA00022603"/>
    </source>
</evidence>
<sequence>MVLDPFCGTSTVGHVAVRLGRSYVGVDLSREYLVEHSRERLRGVVHAVQETML</sequence>
<dbReference type="GO" id="GO:0032259">
    <property type="term" value="P:methylation"/>
    <property type="evidence" value="ECO:0007669"/>
    <property type="project" value="UniProtKB-KW"/>
</dbReference>
<protein>
    <recommendedName>
        <fullName evidence="3">DNA methylase N-4/N-6 domain-containing protein</fullName>
    </recommendedName>
</protein>
<comment type="caution">
    <text evidence="4">The sequence shown here is derived from an EMBL/GenBank/DDBJ whole genome shotgun (WGS) entry which is preliminary data.</text>
</comment>
<gene>
    <name evidence="4" type="ORF">LCGC14_1940200</name>
</gene>
<evidence type="ECO:0000256" key="2">
    <source>
        <dbReference type="ARBA" id="ARBA00022679"/>
    </source>
</evidence>
<dbReference type="EMBL" id="LAZR01020985">
    <property type="protein sequence ID" value="KKL86889.1"/>
    <property type="molecule type" value="Genomic_DNA"/>
</dbReference>
<dbReference type="InterPro" id="IPR029063">
    <property type="entry name" value="SAM-dependent_MTases_sf"/>
</dbReference>
<dbReference type="GO" id="GO:0008170">
    <property type="term" value="F:N-methyltransferase activity"/>
    <property type="evidence" value="ECO:0007669"/>
    <property type="project" value="InterPro"/>
</dbReference>
<dbReference type="InterPro" id="IPR002941">
    <property type="entry name" value="DNA_methylase_N4/N6"/>
</dbReference>
<dbReference type="Pfam" id="PF01555">
    <property type="entry name" value="N6_N4_Mtase"/>
    <property type="match status" value="1"/>
</dbReference>
<keyword evidence="1" id="KW-0489">Methyltransferase</keyword>